<keyword evidence="1" id="KW-1133">Transmembrane helix</keyword>
<dbReference type="AlphaFoldDB" id="C8PH47"/>
<accession>C8PH47</accession>
<protein>
    <recommendedName>
        <fullName evidence="4">Cytochrome oxidase biogenesis protein Surf12C</fullName>
    </recommendedName>
</protein>
<dbReference type="EMBL" id="ACYG01000022">
    <property type="protein sequence ID" value="EEV17868.1"/>
    <property type="molecule type" value="Genomic_DNA"/>
</dbReference>
<name>C8PH47_9BACT</name>
<dbReference type="InterPro" id="IPR046547">
    <property type="entry name" value="DUF6803"/>
</dbReference>
<keyword evidence="3" id="KW-1185">Reference proteome</keyword>
<organism evidence="2 3">
    <name type="scientific">Campylobacter gracilis RM3268</name>
    <dbReference type="NCBI Taxonomy" id="553220"/>
    <lineage>
        <taxon>Bacteria</taxon>
        <taxon>Pseudomonadati</taxon>
        <taxon>Campylobacterota</taxon>
        <taxon>Epsilonproteobacteria</taxon>
        <taxon>Campylobacterales</taxon>
        <taxon>Campylobacteraceae</taxon>
        <taxon>Campylobacter</taxon>
    </lineage>
</organism>
<dbReference type="Proteomes" id="UP000005709">
    <property type="component" value="Unassembled WGS sequence"/>
</dbReference>
<reference evidence="2 3" key="1">
    <citation type="submission" date="2009-07" db="EMBL/GenBank/DDBJ databases">
        <authorList>
            <person name="Madupu R."/>
            <person name="Sebastian Y."/>
            <person name="Durkin A.S."/>
            <person name="Torralba M."/>
            <person name="Methe B."/>
            <person name="Sutton G.G."/>
            <person name="Strausberg R.L."/>
            <person name="Nelson K.E."/>
        </authorList>
    </citation>
    <scope>NUCLEOTIDE SEQUENCE [LARGE SCALE GENOMIC DNA]</scope>
    <source>
        <strain evidence="2 3">RM3268</strain>
    </source>
</reference>
<feature type="transmembrane region" description="Helical" evidence="1">
    <location>
        <begin position="88"/>
        <end position="111"/>
    </location>
</feature>
<feature type="transmembrane region" description="Helical" evidence="1">
    <location>
        <begin position="55"/>
        <end position="76"/>
    </location>
</feature>
<proteinExistence type="predicted"/>
<gene>
    <name evidence="2" type="ORF">CAMGR0001_2235</name>
</gene>
<evidence type="ECO:0000256" key="1">
    <source>
        <dbReference type="SAM" id="Phobius"/>
    </source>
</evidence>
<feature type="transmembrane region" description="Helical" evidence="1">
    <location>
        <begin position="20"/>
        <end position="43"/>
    </location>
</feature>
<dbReference type="RefSeq" id="WP_005870897.1">
    <property type="nucleotide sequence ID" value="NZ_ACYG01000022.1"/>
</dbReference>
<evidence type="ECO:0008006" key="4">
    <source>
        <dbReference type="Google" id="ProtNLM"/>
    </source>
</evidence>
<evidence type="ECO:0000313" key="2">
    <source>
        <dbReference type="EMBL" id="EEV17868.1"/>
    </source>
</evidence>
<sequence>MAMTNYMELLMANQPWNLILFMAVPMGLAEAIVASEFFSLYRAKEGSLALKINKCLSIILGAYFTILIIYVAVKILPVIHLRGAADTLALAAYAAAALPALVLLLLELGVIAKGAEFRARLKFHFLALIVFLVLGHVAMIFGMTDPGMSGMDHSMMDHGSMSGMSHDMGSMEGMDHSHMDHGSMENMDHGSMDHSKMEHSY</sequence>
<comment type="caution">
    <text evidence="2">The sequence shown here is derived from an EMBL/GenBank/DDBJ whole genome shotgun (WGS) entry which is preliminary data.</text>
</comment>
<dbReference type="Pfam" id="PF20617">
    <property type="entry name" value="DUF6803"/>
    <property type="match status" value="1"/>
</dbReference>
<keyword evidence="1" id="KW-0472">Membrane</keyword>
<feature type="transmembrane region" description="Helical" evidence="1">
    <location>
        <begin position="123"/>
        <end position="143"/>
    </location>
</feature>
<keyword evidence="1" id="KW-0812">Transmembrane</keyword>
<dbReference type="eggNOG" id="ENOG502ZW9H">
    <property type="taxonomic scope" value="Bacteria"/>
</dbReference>
<evidence type="ECO:0000313" key="3">
    <source>
        <dbReference type="Proteomes" id="UP000005709"/>
    </source>
</evidence>